<gene>
    <name evidence="14" type="primary">dnaA_2</name>
    <name evidence="8" type="synonym">dnaA</name>
    <name evidence="14" type="ORF">ENSA7_73230</name>
</gene>
<dbReference type="Pfam" id="PF00308">
    <property type="entry name" value="Bac_DnaA"/>
    <property type="match status" value="1"/>
</dbReference>
<evidence type="ECO:0000256" key="3">
    <source>
        <dbReference type="ARBA" id="ARBA00022705"/>
    </source>
</evidence>
<dbReference type="InterPro" id="IPR013159">
    <property type="entry name" value="DnaA_C"/>
</dbReference>
<comment type="similarity">
    <text evidence="1 8 11">Belongs to the DnaA family.</text>
</comment>
<dbReference type="PRINTS" id="PR00051">
    <property type="entry name" value="DNAA"/>
</dbReference>
<comment type="function">
    <text evidence="8 10">Plays an essential role in the initiation and regulation of chromosomal replication. ATP-DnaA binds to the origin of replication (oriC) to initiate formation of the DNA replication initiation complex once per cell cycle. Binds the DnaA box (a 9 base pair repeat at the origin) and separates the double-stranded (ds)DNA. Forms a right-handed helical filament on oriC DNA; dsDNA binds to the exterior of the filament while single-stranded (ss)DNA is stabiized in the filament's interior. The ATP-DnaA-oriC complex binds and stabilizes one strand of the AT-rich DNA unwinding element (DUE), permitting loading of DNA polymerase. After initiation quickly degrades to an ADP-DnaA complex that is not apt for DNA replication. Binds acidic phospholipids.</text>
</comment>
<feature type="region of interest" description="Domain IV, binds dsDNA" evidence="8">
    <location>
        <begin position="339"/>
        <end position="459"/>
    </location>
</feature>
<comment type="caution">
    <text evidence="14">The sequence shown here is derived from an EMBL/GenBank/DDBJ whole genome shotgun (WGS) entry which is preliminary data.</text>
</comment>
<comment type="caution">
    <text evidence="8">Lacks conserved residue(s) required for the propagation of feature annotation.</text>
</comment>
<dbReference type="CDD" id="cd00009">
    <property type="entry name" value="AAA"/>
    <property type="match status" value="1"/>
</dbReference>
<dbReference type="InterPro" id="IPR038454">
    <property type="entry name" value="DnaA_N_sf"/>
</dbReference>
<dbReference type="SMART" id="SM00382">
    <property type="entry name" value="AAA"/>
    <property type="match status" value="1"/>
</dbReference>
<dbReference type="InterPro" id="IPR003593">
    <property type="entry name" value="AAA+_ATPase"/>
</dbReference>
<organism evidence="14 15">
    <name type="scientific">Enhygromyxa salina</name>
    <dbReference type="NCBI Taxonomy" id="215803"/>
    <lineage>
        <taxon>Bacteria</taxon>
        <taxon>Pseudomonadati</taxon>
        <taxon>Myxococcota</taxon>
        <taxon>Polyangia</taxon>
        <taxon>Nannocystales</taxon>
        <taxon>Nannocystaceae</taxon>
        <taxon>Enhygromyxa</taxon>
    </lineage>
</organism>
<dbReference type="InterPro" id="IPR018312">
    <property type="entry name" value="Chromosome_initiator_DnaA_CS"/>
</dbReference>
<dbReference type="Gene3D" id="3.40.50.300">
    <property type="entry name" value="P-loop containing nucleotide triphosphate hydrolases"/>
    <property type="match status" value="1"/>
</dbReference>
<dbReference type="AlphaFoldDB" id="A0A2S9XS53"/>
<keyword evidence="6 8" id="KW-0446">Lipid-binding</keyword>
<keyword evidence="5 8" id="KW-0067">ATP-binding</keyword>
<accession>A0A2S9XS53</accession>
<evidence type="ECO:0000256" key="1">
    <source>
        <dbReference type="ARBA" id="ARBA00006583"/>
    </source>
</evidence>
<dbReference type="GO" id="GO:0005737">
    <property type="term" value="C:cytoplasm"/>
    <property type="evidence" value="ECO:0007669"/>
    <property type="project" value="UniProtKB-SubCell"/>
</dbReference>
<keyword evidence="7 8" id="KW-0238">DNA-binding</keyword>
<comment type="subcellular location">
    <subcellularLocation>
        <location evidence="8">Cytoplasm</location>
    </subcellularLocation>
</comment>
<feature type="binding site" evidence="8">
    <location>
        <position position="165"/>
    </location>
    <ligand>
        <name>ATP</name>
        <dbReference type="ChEBI" id="CHEBI:30616"/>
    </ligand>
</feature>
<dbReference type="FunFam" id="3.40.50.300:FF:000668">
    <property type="entry name" value="Chromosomal replication initiator protein DnaA"/>
    <property type="match status" value="1"/>
</dbReference>
<feature type="binding site" evidence="8">
    <location>
        <position position="168"/>
    </location>
    <ligand>
        <name>ATP</name>
        <dbReference type="ChEBI" id="CHEBI:30616"/>
    </ligand>
</feature>
<dbReference type="SUPFAM" id="SSF52540">
    <property type="entry name" value="P-loop containing nucleoside triphosphate hydrolases"/>
    <property type="match status" value="1"/>
</dbReference>
<dbReference type="OrthoDB" id="9807019at2"/>
<dbReference type="NCBIfam" id="TIGR00362">
    <property type="entry name" value="DnaA"/>
    <property type="match status" value="1"/>
</dbReference>
<dbReference type="SUPFAM" id="SSF48295">
    <property type="entry name" value="TrpR-like"/>
    <property type="match status" value="1"/>
</dbReference>
<dbReference type="Pfam" id="PF11638">
    <property type="entry name" value="DnaA_N"/>
    <property type="match status" value="1"/>
</dbReference>
<dbReference type="PANTHER" id="PTHR30050">
    <property type="entry name" value="CHROMOSOMAL REPLICATION INITIATOR PROTEIN DNAA"/>
    <property type="match status" value="1"/>
</dbReference>
<dbReference type="Gene3D" id="3.30.300.180">
    <property type="match status" value="1"/>
</dbReference>
<dbReference type="EMBL" id="PVNL01000136">
    <property type="protein sequence ID" value="PRP95689.1"/>
    <property type="molecule type" value="Genomic_DNA"/>
</dbReference>
<evidence type="ECO:0000256" key="5">
    <source>
        <dbReference type="ARBA" id="ARBA00022840"/>
    </source>
</evidence>
<evidence type="ECO:0000256" key="9">
    <source>
        <dbReference type="NCBIfam" id="TIGR00362"/>
    </source>
</evidence>
<dbReference type="PANTHER" id="PTHR30050:SF2">
    <property type="entry name" value="CHROMOSOMAL REPLICATION INITIATOR PROTEIN DNAA"/>
    <property type="match status" value="1"/>
</dbReference>
<evidence type="ECO:0000256" key="7">
    <source>
        <dbReference type="ARBA" id="ARBA00023125"/>
    </source>
</evidence>
<evidence type="ECO:0000256" key="11">
    <source>
        <dbReference type="RuleBase" id="RU004227"/>
    </source>
</evidence>
<sequence length="459" mass="51557">MADIWSEALHGLEPRLDRQTFDMWLRPIRLASVDGDLLQLRAPNRFLKEWFETHYLDLALDELESRHERKFKVAIEVVEEPPPAPERAAPELARPHLEVVVDHPATRPTGSPPRPGGPPRGLHPRYRFDSFIKGGCNELAASAAMAAADEPGTRFNPLFIYGGVGLGKTHLLHGVGYELYRKDPNLRIVYLSAEQFMNEFVTAVRNNEFDQFRARYRRDCDCLLIDDIQFISGRDRTMDEFFHVFNALYEAGKQIVVTADRVPADMAGMEERLTSRLNWGLVADVQPPDLETRIAIIQTKAARDDLELSPQVALSIAELVRSNVRELEGALLRVTAFAQLRGVEIDAEFVRSVLGKTVTDKPPITIEAVQKAVAAYFSVKISELKGKRRHRGISRPRMIAMYLCRQLTGSSFPEIGMRFGGKDHSTVINACKRIEALAQADEDLHAAVESLRGQLGLLS</sequence>
<dbReference type="GO" id="GO:0006275">
    <property type="term" value="P:regulation of DNA replication"/>
    <property type="evidence" value="ECO:0007669"/>
    <property type="project" value="UniProtKB-UniRule"/>
</dbReference>
<feature type="domain" description="Chromosomal replication initiator DnaA C-terminal" evidence="13">
    <location>
        <begin position="365"/>
        <end position="434"/>
    </location>
</feature>
<dbReference type="Proteomes" id="UP000238823">
    <property type="component" value="Unassembled WGS sequence"/>
</dbReference>
<feature type="region of interest" description="Domain I, interacts with DnaA modulators" evidence="8">
    <location>
        <begin position="1"/>
        <end position="89"/>
    </location>
</feature>
<dbReference type="Gene3D" id="1.10.1750.10">
    <property type="match status" value="1"/>
</dbReference>
<evidence type="ECO:0000256" key="4">
    <source>
        <dbReference type="ARBA" id="ARBA00022741"/>
    </source>
</evidence>
<evidence type="ECO:0000256" key="10">
    <source>
        <dbReference type="RuleBase" id="RU000577"/>
    </source>
</evidence>
<proteinExistence type="inferred from homology"/>
<dbReference type="InterPro" id="IPR010921">
    <property type="entry name" value="Trp_repressor/repl_initiator"/>
</dbReference>
<dbReference type="GO" id="GO:0006270">
    <property type="term" value="P:DNA replication initiation"/>
    <property type="evidence" value="ECO:0007669"/>
    <property type="project" value="UniProtKB-UniRule"/>
</dbReference>
<dbReference type="InterPro" id="IPR020591">
    <property type="entry name" value="Chromosome_initiator_DnaA-like"/>
</dbReference>
<dbReference type="InterPro" id="IPR013317">
    <property type="entry name" value="DnaA_dom"/>
</dbReference>
<evidence type="ECO:0000259" key="12">
    <source>
        <dbReference type="SMART" id="SM00382"/>
    </source>
</evidence>
<evidence type="ECO:0000256" key="2">
    <source>
        <dbReference type="ARBA" id="ARBA00022490"/>
    </source>
</evidence>
<evidence type="ECO:0000256" key="6">
    <source>
        <dbReference type="ARBA" id="ARBA00023121"/>
    </source>
</evidence>
<dbReference type="PROSITE" id="PS01008">
    <property type="entry name" value="DNAA"/>
    <property type="match status" value="1"/>
</dbReference>
<dbReference type="InterPro" id="IPR027417">
    <property type="entry name" value="P-loop_NTPase"/>
</dbReference>
<dbReference type="InterPro" id="IPR001957">
    <property type="entry name" value="Chromosome_initiator_DnaA"/>
</dbReference>
<keyword evidence="4 8" id="KW-0547">Nucleotide-binding</keyword>
<evidence type="ECO:0000313" key="14">
    <source>
        <dbReference type="EMBL" id="PRP95689.1"/>
    </source>
</evidence>
<dbReference type="CDD" id="cd06571">
    <property type="entry name" value="Bac_DnaA_C"/>
    <property type="match status" value="1"/>
</dbReference>
<dbReference type="HAMAP" id="MF_00377">
    <property type="entry name" value="DnaA_bact"/>
    <property type="match status" value="1"/>
</dbReference>
<dbReference type="GO" id="GO:0003688">
    <property type="term" value="F:DNA replication origin binding"/>
    <property type="evidence" value="ECO:0007669"/>
    <property type="project" value="UniProtKB-UniRule"/>
</dbReference>
<dbReference type="InterPro" id="IPR024633">
    <property type="entry name" value="DnaA_N_dom"/>
</dbReference>
<dbReference type="Gene3D" id="1.10.8.60">
    <property type="match status" value="1"/>
</dbReference>
<keyword evidence="2 8" id="KW-0963">Cytoplasm</keyword>
<evidence type="ECO:0000259" key="13">
    <source>
        <dbReference type="SMART" id="SM00760"/>
    </source>
</evidence>
<feature type="domain" description="AAA+ ATPase" evidence="12">
    <location>
        <begin position="154"/>
        <end position="283"/>
    </location>
</feature>
<dbReference type="GO" id="GO:0005524">
    <property type="term" value="F:ATP binding"/>
    <property type="evidence" value="ECO:0007669"/>
    <property type="project" value="UniProtKB-UniRule"/>
</dbReference>
<evidence type="ECO:0000256" key="8">
    <source>
        <dbReference type="HAMAP-Rule" id="MF_00377"/>
    </source>
</evidence>
<protein>
    <recommendedName>
        <fullName evidence="8 9">Chromosomal replication initiator protein DnaA</fullName>
    </recommendedName>
</protein>
<comment type="subunit">
    <text evidence="8">Oligomerizes as a right-handed, spiral filament on DNA at oriC.</text>
</comment>
<keyword evidence="3 8" id="KW-0235">DNA replication</keyword>
<dbReference type="GO" id="GO:0008289">
    <property type="term" value="F:lipid binding"/>
    <property type="evidence" value="ECO:0007669"/>
    <property type="project" value="UniProtKB-KW"/>
</dbReference>
<dbReference type="Pfam" id="PF08299">
    <property type="entry name" value="Bac_DnaA_C"/>
    <property type="match status" value="1"/>
</dbReference>
<comment type="domain">
    <text evidence="8">Domain I is involved in oligomerization and binding regulators, domain II is flexibile and of varying length in different bacteria, domain III forms the AAA+ region, while domain IV binds dsDNA.</text>
</comment>
<feature type="binding site" evidence="8">
    <location>
        <position position="167"/>
    </location>
    <ligand>
        <name>ATP</name>
        <dbReference type="ChEBI" id="CHEBI:30616"/>
    </ligand>
</feature>
<reference evidence="14 15" key="1">
    <citation type="submission" date="2018-03" db="EMBL/GenBank/DDBJ databases">
        <title>Draft Genome Sequences of the Obligatory Marine Myxobacteria Enhygromyxa salina SWB007.</title>
        <authorList>
            <person name="Poehlein A."/>
            <person name="Moghaddam J.A."/>
            <person name="Harms H."/>
            <person name="Alanjari M."/>
            <person name="Koenig G.M."/>
            <person name="Daniel R."/>
            <person name="Schaeberle T.F."/>
        </authorList>
    </citation>
    <scope>NUCLEOTIDE SEQUENCE [LARGE SCALE GENOMIC DNA]</scope>
    <source>
        <strain evidence="14 15">SWB007</strain>
    </source>
</reference>
<dbReference type="GO" id="GO:0005886">
    <property type="term" value="C:plasma membrane"/>
    <property type="evidence" value="ECO:0007669"/>
    <property type="project" value="TreeGrafter"/>
</dbReference>
<name>A0A2S9XS53_9BACT</name>
<feature type="binding site" evidence="8">
    <location>
        <position position="169"/>
    </location>
    <ligand>
        <name>ATP</name>
        <dbReference type="ChEBI" id="CHEBI:30616"/>
    </ligand>
</feature>
<dbReference type="RefSeq" id="WP_106094117.1">
    <property type="nucleotide sequence ID" value="NZ_PVNL01000136.1"/>
</dbReference>
<evidence type="ECO:0000313" key="15">
    <source>
        <dbReference type="Proteomes" id="UP000238823"/>
    </source>
</evidence>
<dbReference type="SMART" id="SM00760">
    <property type="entry name" value="Bac_DnaA_C"/>
    <property type="match status" value="1"/>
</dbReference>